<evidence type="ECO:0000313" key="3">
    <source>
        <dbReference type="Proteomes" id="UP001597419"/>
    </source>
</evidence>
<feature type="compositionally biased region" description="Basic and acidic residues" evidence="1">
    <location>
        <begin position="326"/>
        <end position="339"/>
    </location>
</feature>
<feature type="compositionally biased region" description="Basic and acidic residues" evidence="1">
    <location>
        <begin position="377"/>
        <end position="386"/>
    </location>
</feature>
<gene>
    <name evidence="2" type="ORF">ACFSYJ_23635</name>
</gene>
<dbReference type="InterPro" id="IPR010310">
    <property type="entry name" value="T7SS_ESAT-6-like"/>
</dbReference>
<feature type="region of interest" description="Disordered" evidence="1">
    <location>
        <begin position="177"/>
        <end position="250"/>
    </location>
</feature>
<feature type="compositionally biased region" description="Gly residues" evidence="1">
    <location>
        <begin position="543"/>
        <end position="552"/>
    </location>
</feature>
<dbReference type="InterPro" id="IPR036689">
    <property type="entry name" value="ESAT-6-like_sf"/>
</dbReference>
<feature type="compositionally biased region" description="Gly residues" evidence="1">
    <location>
        <begin position="180"/>
        <end position="211"/>
    </location>
</feature>
<sequence>MADGAPGNPPPVPDDPVLKQLTFEQLAQLVNEVSPEVFYQRAEAFERASARLQDAVEQVRRQLNIVRGAWTGGGADDFDALAKEVTGKVTGALQTMNTPGYGSVLRAAGDTLAAHQRRMRDLQGRKTEDDSKPPAPGAPSPEQNARVHGDSARQILLDLRTAYWDVGNQLPALSYKDTRIGGGNGSPSGQGDPNGQGNGHGGNGNNGGHGGNDLPLVTNALLLSPGGPFGRSHDGGGGRDGQGGQDGVVHWKSHRPERHTDGFVTHVQQPWRTAGPEQGPAEALKPIITQPGQVPFVMPLGGGPGPAMPDSEQPEFLPPVLGKPDPGQRHGRPEKEHRPDKKKAKHEKKPATVKAKRIEKDPVVQKITDGPAGTETHPVEIKKTDHVQTTTDSPKGAPPVPVRTVPVEETKVVTSTGEPVTVTTQPPPVTTQPPPVTGHVPSPGQVKSVQFNATDGQQAPPVTQSASFGAGGGGGSGSASGAFKPEDRGMFTPGSGDTSTFQGLDASAAPAAHAPASKPGHNPADPMTSQPGGMPMSPMMMGGMAGMGGQGGQQNSRMAAMPAEPRPDAWPSGSSASGTLGRREQNQHESTEFAEGEAKAKLAEKFAELDRLTERGKQR</sequence>
<feature type="compositionally biased region" description="Low complexity" evidence="1">
    <location>
        <begin position="506"/>
        <end position="517"/>
    </location>
</feature>
<accession>A0ABW5GLA6</accession>
<dbReference type="Gene3D" id="1.10.287.1060">
    <property type="entry name" value="ESAT-6-like"/>
    <property type="match status" value="1"/>
</dbReference>
<keyword evidence="3" id="KW-1185">Reference proteome</keyword>
<dbReference type="Proteomes" id="UP001597419">
    <property type="component" value="Unassembled WGS sequence"/>
</dbReference>
<feature type="compositionally biased region" description="Basic and acidic residues" evidence="1">
    <location>
        <begin position="119"/>
        <end position="132"/>
    </location>
</feature>
<dbReference type="RefSeq" id="WP_345390175.1">
    <property type="nucleotide sequence ID" value="NZ_BAABHG010000004.1"/>
</dbReference>
<protein>
    <submittedName>
        <fullName evidence="2">WXG100 family type VII secretion target</fullName>
    </submittedName>
</protein>
<feature type="compositionally biased region" description="Low complexity" evidence="1">
    <location>
        <begin position="412"/>
        <end position="424"/>
    </location>
</feature>
<dbReference type="Pfam" id="PF06013">
    <property type="entry name" value="WXG100"/>
    <property type="match status" value="1"/>
</dbReference>
<organism evidence="2 3">
    <name type="scientific">Amycolatopsis samaneae</name>
    <dbReference type="NCBI Taxonomy" id="664691"/>
    <lineage>
        <taxon>Bacteria</taxon>
        <taxon>Bacillati</taxon>
        <taxon>Actinomycetota</taxon>
        <taxon>Actinomycetes</taxon>
        <taxon>Pseudonocardiales</taxon>
        <taxon>Pseudonocardiaceae</taxon>
        <taxon>Amycolatopsis</taxon>
    </lineage>
</organism>
<comment type="caution">
    <text evidence="2">The sequence shown here is derived from an EMBL/GenBank/DDBJ whole genome shotgun (WGS) entry which is preliminary data.</text>
</comment>
<feature type="compositionally biased region" description="Gly residues" evidence="1">
    <location>
        <begin position="469"/>
        <end position="478"/>
    </location>
</feature>
<feature type="compositionally biased region" description="Low complexity" evidence="1">
    <location>
        <begin position="526"/>
        <end position="542"/>
    </location>
</feature>
<feature type="compositionally biased region" description="Pro residues" evidence="1">
    <location>
        <begin position="425"/>
        <end position="436"/>
    </location>
</feature>
<name>A0ABW5GLA6_9PSEU</name>
<feature type="region of interest" description="Disordered" evidence="1">
    <location>
        <begin position="112"/>
        <end position="149"/>
    </location>
</feature>
<dbReference type="SUPFAM" id="SSF140453">
    <property type="entry name" value="EsxAB dimer-like"/>
    <property type="match status" value="1"/>
</dbReference>
<feature type="compositionally biased region" description="Basic and acidic residues" evidence="1">
    <location>
        <begin position="581"/>
        <end position="599"/>
    </location>
</feature>
<dbReference type="EMBL" id="JBHUKU010000014">
    <property type="protein sequence ID" value="MFD2461618.1"/>
    <property type="molecule type" value="Genomic_DNA"/>
</dbReference>
<evidence type="ECO:0000313" key="2">
    <source>
        <dbReference type="EMBL" id="MFD2461618.1"/>
    </source>
</evidence>
<evidence type="ECO:0000256" key="1">
    <source>
        <dbReference type="SAM" id="MobiDB-lite"/>
    </source>
</evidence>
<feature type="region of interest" description="Disordered" evidence="1">
    <location>
        <begin position="301"/>
        <end position="599"/>
    </location>
</feature>
<feature type="compositionally biased region" description="Polar residues" evidence="1">
    <location>
        <begin position="445"/>
        <end position="464"/>
    </location>
</feature>
<proteinExistence type="predicted"/>
<reference evidence="3" key="1">
    <citation type="journal article" date="2019" name="Int. J. Syst. Evol. Microbiol.">
        <title>The Global Catalogue of Microorganisms (GCM) 10K type strain sequencing project: providing services to taxonomists for standard genome sequencing and annotation.</title>
        <authorList>
            <consortium name="The Broad Institute Genomics Platform"/>
            <consortium name="The Broad Institute Genome Sequencing Center for Infectious Disease"/>
            <person name="Wu L."/>
            <person name="Ma J."/>
        </authorList>
    </citation>
    <scope>NUCLEOTIDE SEQUENCE [LARGE SCALE GENOMIC DNA]</scope>
    <source>
        <strain evidence="3">CGMCC 4.7643</strain>
    </source>
</reference>